<gene>
    <name evidence="1" type="ORF">HPB50_003970</name>
</gene>
<protein>
    <submittedName>
        <fullName evidence="1">Uncharacterized protein</fullName>
    </submittedName>
</protein>
<proteinExistence type="predicted"/>
<accession>A0ACB7T5T3</accession>
<sequence length="189" mass="20584">MCLWCRMECPLGKKCETLWCEVFGHKTSSCTATCRRCVGNHITADCYLPRSYATTAACQDTPANNETEDIELKLATPTREQLKLSDPPVTSTNEPLQGEPQSSPEPSYTLEDEGFLLLLPSAMHTSATEADTGGTTTTSTDDDANRTLQQTLQQTLTVDSAADTDGLSASDPDVELQSSMKQWPSLQLQ</sequence>
<dbReference type="EMBL" id="CM023490">
    <property type="protein sequence ID" value="KAH6942350.1"/>
    <property type="molecule type" value="Genomic_DNA"/>
</dbReference>
<dbReference type="Proteomes" id="UP000821845">
    <property type="component" value="Chromosome 10"/>
</dbReference>
<evidence type="ECO:0000313" key="1">
    <source>
        <dbReference type="EMBL" id="KAH6942350.1"/>
    </source>
</evidence>
<comment type="caution">
    <text evidence="1">The sequence shown here is derived from an EMBL/GenBank/DDBJ whole genome shotgun (WGS) entry which is preliminary data.</text>
</comment>
<reference evidence="1" key="1">
    <citation type="submission" date="2020-05" db="EMBL/GenBank/DDBJ databases">
        <title>Large-scale comparative analyses of tick genomes elucidate their genetic diversity and vector capacities.</title>
        <authorList>
            <person name="Jia N."/>
            <person name="Wang J."/>
            <person name="Shi W."/>
            <person name="Du L."/>
            <person name="Sun Y."/>
            <person name="Zhan W."/>
            <person name="Jiang J."/>
            <person name="Wang Q."/>
            <person name="Zhang B."/>
            <person name="Ji P."/>
            <person name="Sakyi L.B."/>
            <person name="Cui X."/>
            <person name="Yuan T."/>
            <person name="Jiang B."/>
            <person name="Yang W."/>
            <person name="Lam T.T.-Y."/>
            <person name="Chang Q."/>
            <person name="Ding S."/>
            <person name="Wang X."/>
            <person name="Zhu J."/>
            <person name="Ruan X."/>
            <person name="Zhao L."/>
            <person name="Wei J."/>
            <person name="Que T."/>
            <person name="Du C."/>
            <person name="Cheng J."/>
            <person name="Dai P."/>
            <person name="Han X."/>
            <person name="Huang E."/>
            <person name="Gao Y."/>
            <person name="Liu J."/>
            <person name="Shao H."/>
            <person name="Ye R."/>
            <person name="Li L."/>
            <person name="Wei W."/>
            <person name="Wang X."/>
            <person name="Wang C."/>
            <person name="Yang T."/>
            <person name="Huo Q."/>
            <person name="Li W."/>
            <person name="Guo W."/>
            <person name="Chen H."/>
            <person name="Zhou L."/>
            <person name="Ni X."/>
            <person name="Tian J."/>
            <person name="Zhou Y."/>
            <person name="Sheng Y."/>
            <person name="Liu T."/>
            <person name="Pan Y."/>
            <person name="Xia L."/>
            <person name="Li J."/>
            <person name="Zhao F."/>
            <person name="Cao W."/>
        </authorList>
    </citation>
    <scope>NUCLEOTIDE SEQUENCE</scope>
    <source>
        <strain evidence="1">Hyas-2018</strain>
    </source>
</reference>
<keyword evidence="2" id="KW-1185">Reference proteome</keyword>
<organism evidence="1 2">
    <name type="scientific">Hyalomma asiaticum</name>
    <name type="common">Tick</name>
    <dbReference type="NCBI Taxonomy" id="266040"/>
    <lineage>
        <taxon>Eukaryota</taxon>
        <taxon>Metazoa</taxon>
        <taxon>Ecdysozoa</taxon>
        <taxon>Arthropoda</taxon>
        <taxon>Chelicerata</taxon>
        <taxon>Arachnida</taxon>
        <taxon>Acari</taxon>
        <taxon>Parasitiformes</taxon>
        <taxon>Ixodida</taxon>
        <taxon>Ixodoidea</taxon>
        <taxon>Ixodidae</taxon>
        <taxon>Hyalomminae</taxon>
        <taxon>Hyalomma</taxon>
    </lineage>
</organism>
<name>A0ACB7T5T3_HYAAI</name>
<evidence type="ECO:0000313" key="2">
    <source>
        <dbReference type="Proteomes" id="UP000821845"/>
    </source>
</evidence>